<organism evidence="3 4">
    <name type="scientific">Acer saccharum</name>
    <name type="common">Sugar maple</name>
    <dbReference type="NCBI Taxonomy" id="4024"/>
    <lineage>
        <taxon>Eukaryota</taxon>
        <taxon>Viridiplantae</taxon>
        <taxon>Streptophyta</taxon>
        <taxon>Embryophyta</taxon>
        <taxon>Tracheophyta</taxon>
        <taxon>Spermatophyta</taxon>
        <taxon>Magnoliopsida</taxon>
        <taxon>eudicotyledons</taxon>
        <taxon>Gunneridae</taxon>
        <taxon>Pentapetalae</taxon>
        <taxon>rosids</taxon>
        <taxon>malvids</taxon>
        <taxon>Sapindales</taxon>
        <taxon>Sapindaceae</taxon>
        <taxon>Hippocastanoideae</taxon>
        <taxon>Acereae</taxon>
        <taxon>Acer</taxon>
    </lineage>
</organism>
<dbReference type="EMBL" id="JAUESC010000384">
    <property type="protein sequence ID" value="KAK0583172.1"/>
    <property type="molecule type" value="Genomic_DNA"/>
</dbReference>
<feature type="compositionally biased region" description="Polar residues" evidence="2">
    <location>
        <begin position="523"/>
        <end position="532"/>
    </location>
</feature>
<name>A0AA39S2Z0_ACESA</name>
<reference evidence="3" key="1">
    <citation type="journal article" date="2022" name="Plant J.">
        <title>Strategies of tolerance reflected in two North American maple genomes.</title>
        <authorList>
            <person name="McEvoy S.L."/>
            <person name="Sezen U.U."/>
            <person name="Trouern-Trend A."/>
            <person name="McMahon S.M."/>
            <person name="Schaberg P.G."/>
            <person name="Yang J."/>
            <person name="Wegrzyn J.L."/>
            <person name="Swenson N.G."/>
        </authorList>
    </citation>
    <scope>NUCLEOTIDE SEQUENCE</scope>
    <source>
        <strain evidence="3">NS2018</strain>
    </source>
</reference>
<evidence type="ECO:0000256" key="2">
    <source>
        <dbReference type="SAM" id="MobiDB-lite"/>
    </source>
</evidence>
<feature type="region of interest" description="Disordered" evidence="2">
    <location>
        <begin position="1011"/>
        <end position="1031"/>
    </location>
</feature>
<feature type="compositionally biased region" description="Low complexity" evidence="2">
    <location>
        <begin position="100"/>
        <end position="125"/>
    </location>
</feature>
<reference evidence="3" key="2">
    <citation type="submission" date="2023-06" db="EMBL/GenBank/DDBJ databases">
        <authorList>
            <person name="Swenson N.G."/>
            <person name="Wegrzyn J.L."/>
            <person name="Mcevoy S.L."/>
        </authorList>
    </citation>
    <scope>NUCLEOTIDE SEQUENCE</scope>
    <source>
        <strain evidence="3">NS2018</strain>
        <tissue evidence="3">Leaf</tissue>
    </source>
</reference>
<evidence type="ECO:0000256" key="1">
    <source>
        <dbReference type="SAM" id="Coils"/>
    </source>
</evidence>
<dbReference type="AlphaFoldDB" id="A0AA39S2Z0"/>
<proteinExistence type="predicted"/>
<feature type="compositionally biased region" description="Polar residues" evidence="2">
    <location>
        <begin position="593"/>
        <end position="603"/>
    </location>
</feature>
<feature type="compositionally biased region" description="Acidic residues" evidence="2">
    <location>
        <begin position="482"/>
        <end position="496"/>
    </location>
</feature>
<feature type="compositionally biased region" description="Basic residues" evidence="2">
    <location>
        <begin position="138"/>
        <end position="149"/>
    </location>
</feature>
<evidence type="ECO:0000313" key="3">
    <source>
        <dbReference type="EMBL" id="KAK0583172.1"/>
    </source>
</evidence>
<evidence type="ECO:0000313" key="4">
    <source>
        <dbReference type="Proteomes" id="UP001168877"/>
    </source>
</evidence>
<protein>
    <submittedName>
        <fullName evidence="3">Uncharacterized protein</fullName>
    </submittedName>
</protein>
<gene>
    <name evidence="3" type="ORF">LWI29_034254</name>
</gene>
<sequence>MPECARVCPSVPESDLLFKLIVFVCGRTTYPLFRPVFSNPAVLEFTCFNPQIFPRRPFFLRSASSSFFSTSRLLDEPRFDQPRYTDVDISGLFSERPATSEVPPASEIPSASASSSPPYSYQPEAWSDSSACTDIRPSRRPGKRMTTRKVYKDSHSRESRVAAQRIIEDDIEEEHRAARIPFSPERICIYDVEPNVVGPDEIMRYMRRFDLDSNEISLIPAEGRAAWNPPPGHVAIYGSMLTCGVTLPLQPFITWFLAEARLAPAQLTPNSYRILMCMWHMWHRMKRPPPTPREVRHFYSLRPVGKTGIYFLQSNQPEFWIPKDVVVKGSVEPTTDEKMKGFVWGFPTSNKFWKNSWFFVGKDWGQSISFDLDGTQMTCRVPRYFCTPQWNHLTSAFTDEELKTLARAAVLPLEKRGKPYLYREGKMIKAHLFPQISACRRRHIVSDGLARRMKGIVEASRKAVLRQRDAGIAPPEDKSDEGTPENVPEGDDEEGVPDYVPEEAHDQEPTVCSAGAEGASGNFGVSRTSADSGNPVGPSSKGKEKVGDLPEPEQANLPSGSGSPHSAADMQNVPFEAVGGPSGAVAPEFPTSVEPNRSSSEIPTSADPISTPGDSNTEAGQTGKRKASFSSGRPFPKIPRVVAYVNSSSEDEGEGDASVTPPREQVRESAGGSTDLPRVAPSAELPEGDVGDMGSSPQIDDPTPETIFRAMASGRAYIGEDHWSHFRTGTVSDRLRNFFNSASYMVAEMSGACQAGEAQAEKIRRLEAQLKESEDHCSRAELARQEEAKSSEMLLNQCLARQMEAEQRASSAAEEVRTLQDQLSSTREALLQAEQNAEDAKSAYERRIDDWECQALTAKELSKGARLEMELQSVDCFKRSPAYDALLLREFQRGMVSAGEFFKQKNRATDRARANWSLSIRKHVDTSLESLRIQMKEWRAYCRSKGKTPHPMHLEVPTAESFSTFYASERAGFNNEIPDLGPVPGTDYSHWMDDEEDVIVWPSDDSLLSEYVMEPDPDVGRSSSPPPAPSS</sequence>
<feature type="coiled-coil region" evidence="1">
    <location>
        <begin position="756"/>
        <end position="854"/>
    </location>
</feature>
<feature type="region of interest" description="Disordered" evidence="2">
    <location>
        <begin position="467"/>
        <end position="702"/>
    </location>
</feature>
<accession>A0AA39S2Z0</accession>
<keyword evidence="1" id="KW-0175">Coiled coil</keyword>
<feature type="region of interest" description="Disordered" evidence="2">
    <location>
        <begin position="95"/>
        <end position="154"/>
    </location>
</feature>
<keyword evidence="4" id="KW-1185">Reference proteome</keyword>
<dbReference type="Proteomes" id="UP001168877">
    <property type="component" value="Unassembled WGS sequence"/>
</dbReference>
<comment type="caution">
    <text evidence="3">The sequence shown here is derived from an EMBL/GenBank/DDBJ whole genome shotgun (WGS) entry which is preliminary data.</text>
</comment>